<comment type="caution">
    <text evidence="3">The sequence shown here is derived from an EMBL/GenBank/DDBJ whole genome shotgun (WGS) entry which is preliminary data.</text>
</comment>
<dbReference type="RefSeq" id="WP_344713871.1">
    <property type="nucleotide sequence ID" value="NZ_BAAAWH010000001.1"/>
</dbReference>
<name>A0ABV5T028_9MICO</name>
<dbReference type="Proteomes" id="UP001589611">
    <property type="component" value="Unassembled WGS sequence"/>
</dbReference>
<keyword evidence="2" id="KW-0472">Membrane</keyword>
<feature type="transmembrane region" description="Helical" evidence="2">
    <location>
        <begin position="85"/>
        <end position="106"/>
    </location>
</feature>
<gene>
    <name evidence="3" type="ORF">ACFFPJ_04305</name>
</gene>
<keyword evidence="2" id="KW-1133">Transmembrane helix</keyword>
<evidence type="ECO:0000313" key="3">
    <source>
        <dbReference type="EMBL" id="MFB9645016.1"/>
    </source>
</evidence>
<feature type="transmembrane region" description="Helical" evidence="2">
    <location>
        <begin position="126"/>
        <end position="148"/>
    </location>
</feature>
<sequence>MARGTDDDALAWGGDDDPTLDLGTPTGDARAPAPVTEPIDQPTDAAPTALPDGYTAVGKGSADVGRVHSDGTVTMPRDRVPMGNATLITLGILGGAYLLFAIGWLIGGLRLQGARQYLVSDVMYQGSLWLAVLAPLLWFGTVFLLTVASKPWVRFAWLIAGVALLMPWPFIMIGAVGL</sequence>
<feature type="region of interest" description="Disordered" evidence="1">
    <location>
        <begin position="1"/>
        <end position="52"/>
    </location>
</feature>
<feature type="transmembrane region" description="Helical" evidence="2">
    <location>
        <begin position="155"/>
        <end position="176"/>
    </location>
</feature>
<evidence type="ECO:0000313" key="4">
    <source>
        <dbReference type="Proteomes" id="UP001589611"/>
    </source>
</evidence>
<keyword evidence="4" id="KW-1185">Reference proteome</keyword>
<protein>
    <submittedName>
        <fullName evidence="3">DNA polymerase III subunit gamma/tau</fullName>
    </submittedName>
</protein>
<accession>A0ABV5T028</accession>
<reference evidence="3 4" key="1">
    <citation type="submission" date="2024-09" db="EMBL/GenBank/DDBJ databases">
        <authorList>
            <person name="Sun Q."/>
            <person name="Mori K."/>
        </authorList>
    </citation>
    <scope>NUCLEOTIDE SEQUENCE [LARGE SCALE GENOMIC DNA]</scope>
    <source>
        <strain evidence="3 4">JCM 1342</strain>
    </source>
</reference>
<dbReference type="EMBL" id="JBHMBE010000002">
    <property type="protein sequence ID" value="MFB9645016.1"/>
    <property type="molecule type" value="Genomic_DNA"/>
</dbReference>
<evidence type="ECO:0000256" key="1">
    <source>
        <dbReference type="SAM" id="MobiDB-lite"/>
    </source>
</evidence>
<keyword evidence="2" id="KW-0812">Transmembrane</keyword>
<evidence type="ECO:0000256" key="2">
    <source>
        <dbReference type="SAM" id="Phobius"/>
    </source>
</evidence>
<organism evidence="3 4">
    <name type="scientific">Microbacterium terregens</name>
    <dbReference type="NCBI Taxonomy" id="69363"/>
    <lineage>
        <taxon>Bacteria</taxon>
        <taxon>Bacillati</taxon>
        <taxon>Actinomycetota</taxon>
        <taxon>Actinomycetes</taxon>
        <taxon>Micrococcales</taxon>
        <taxon>Microbacteriaceae</taxon>
        <taxon>Microbacterium</taxon>
    </lineage>
</organism>
<proteinExistence type="predicted"/>